<dbReference type="SUPFAM" id="SSF52540">
    <property type="entry name" value="P-loop containing nucleoside triphosphate hydrolases"/>
    <property type="match status" value="1"/>
</dbReference>
<dbReference type="Pfam" id="PF04851">
    <property type="entry name" value="ResIII"/>
    <property type="match status" value="1"/>
</dbReference>
<dbReference type="PATRIC" id="fig|1600.4.peg.73"/>
<dbReference type="Proteomes" id="UP000035709">
    <property type="component" value="Chromosome"/>
</dbReference>
<dbReference type="Gene3D" id="3.30.870.10">
    <property type="entry name" value="Endonuclease Chain A"/>
    <property type="match status" value="1"/>
</dbReference>
<dbReference type="InterPro" id="IPR001650">
    <property type="entry name" value="Helicase_C-like"/>
</dbReference>
<keyword evidence="4" id="KW-1185">Reference proteome</keyword>
<dbReference type="GO" id="GO:0003677">
    <property type="term" value="F:DNA binding"/>
    <property type="evidence" value="ECO:0007669"/>
    <property type="project" value="InterPro"/>
</dbReference>
<dbReference type="CDD" id="cd18032">
    <property type="entry name" value="DEXHc_RE_I_III_res"/>
    <property type="match status" value="1"/>
</dbReference>
<keyword evidence="3" id="KW-0347">Helicase</keyword>
<sequence length="946" mass="108367">MGRPLQDAILTGLYDQSYPGHELLGPKLLKNNKNDKIWLTLRQELLTCKSFTWAVAFVTQDMLVPFKVVMADLANKNVSGTLITGDYLGFNDPKVFHELKKIPNLTVKIAQDNGFHAKGYLFKHAGYDTIVIGSANFTRAALLSNYEWSLKVSSKENAALTEQIGKQLSDLKHNSIRLTDAWLRDYESNWVRPVQNKVVKKNISQEIIPNQMQKAALKELNALVAAGQKRGLVVSATGTGKTYLGAFAVKDFKPKKFLYVVHREQIAKKSLESFYKVIGGSRTNYGLLTGHNHDFNHKYLFATVQTISQPDMLATLSKDEFDYILIDEAHRAAAPSYQRILNYFKPKFWLGMTATPERMDDQDVYKIFDYNLAYEIRLRDALEDKMLAPFHYVGVQDYETNGQSIDETTNLRYLVSDERVNYVLKELDYYGYCGEKPRGLVFCSRQEEAHELAQAFTNRNHPAIALTNKDNEKKRSEVVKQLEQGKIEYIVTVDLFNEGVDIPSLNQIVMLRNTQSSIVFIQQLGRGLRKYPGKDYVTVIDFIGNYKNNYLIPIALNQDTSRDQDKARKESTLPSFIGVSTINFSKIASEKILASLDQVKLDGLRQLRKSYQDLKEKIGRPPLLFDFYHYGSTSPEVFANNHSLAHYGKFLIKMGEPLHLSKYEDGVLSFVTKELLNGKRPHELILLKLLLKNKHVSETEFEKALKNYGAYVNGAVLNSVEDILSLNFFDIKQGKTTKKAQYGGQPLIEPINLLDYQLNPELSKALETNADFKKLFIDVINTGLALNKKYNNQKQFTLYQQYDRKDVCRLLNWPKDVSAPMYGYRVDKDETPIFITYKKDSTKKRSALYHNTLENGRSLRWYTRTPRHLSSNEVQRLLNTPDMKIHLFVKKSDAIGKQFFYLGQAVIQKDTVKEELLGPKKKAAVGMNLLLKHPLDMQMYELLFDE</sequence>
<keyword evidence="3" id="KW-0067">ATP-binding</keyword>
<dbReference type="RefSeq" id="WP_060459040.1">
    <property type="nucleotide sequence ID" value="NZ_AP014808.1"/>
</dbReference>
<accession>A0A0D6A0W3</accession>
<dbReference type="GO" id="GO:0005524">
    <property type="term" value="F:ATP binding"/>
    <property type="evidence" value="ECO:0007669"/>
    <property type="project" value="InterPro"/>
</dbReference>
<dbReference type="SMART" id="SM00490">
    <property type="entry name" value="HELICc"/>
    <property type="match status" value="1"/>
</dbReference>
<dbReference type="Pfam" id="PF00271">
    <property type="entry name" value="Helicase_C"/>
    <property type="match status" value="1"/>
</dbReference>
<keyword evidence="3" id="KW-0547">Nucleotide-binding</keyword>
<dbReference type="CDD" id="cd09204">
    <property type="entry name" value="PLDc_N_DEXD_b2"/>
    <property type="match status" value="1"/>
</dbReference>
<dbReference type="EMBL" id="AP014808">
    <property type="protein sequence ID" value="BAQ56462.1"/>
    <property type="molecule type" value="Genomic_DNA"/>
</dbReference>
<dbReference type="PROSITE" id="PS51194">
    <property type="entry name" value="HELICASE_CTER"/>
    <property type="match status" value="1"/>
</dbReference>
<dbReference type="InterPro" id="IPR021835">
    <property type="entry name" value="DUF3427"/>
</dbReference>
<organism evidence="3 4">
    <name type="scientific">Lactobacillus acetotolerans</name>
    <dbReference type="NCBI Taxonomy" id="1600"/>
    <lineage>
        <taxon>Bacteria</taxon>
        <taxon>Bacillati</taxon>
        <taxon>Bacillota</taxon>
        <taxon>Bacilli</taxon>
        <taxon>Lactobacillales</taxon>
        <taxon>Lactobacillaceae</taxon>
        <taxon>Lactobacillus</taxon>
    </lineage>
</organism>
<dbReference type="AlphaFoldDB" id="A0A0D6A0W3"/>
<gene>
    <name evidence="3" type="ORF">LBAT_0073</name>
</gene>
<dbReference type="CDD" id="cd18799">
    <property type="entry name" value="SF2_C_EcoAI-like"/>
    <property type="match status" value="1"/>
</dbReference>
<feature type="domain" description="Helicase ATP-binding" evidence="1">
    <location>
        <begin position="222"/>
        <end position="374"/>
    </location>
</feature>
<keyword evidence="3" id="KW-0378">Hydrolase</keyword>
<dbReference type="InterPro" id="IPR006935">
    <property type="entry name" value="Helicase/UvrB_N"/>
</dbReference>
<evidence type="ECO:0000259" key="2">
    <source>
        <dbReference type="PROSITE" id="PS51194"/>
    </source>
</evidence>
<evidence type="ECO:0000313" key="4">
    <source>
        <dbReference type="Proteomes" id="UP000035709"/>
    </source>
</evidence>
<dbReference type="KEGG" id="lae:LBAT_0073"/>
<dbReference type="SMART" id="SM00487">
    <property type="entry name" value="DEXDc"/>
    <property type="match status" value="1"/>
</dbReference>
<dbReference type="InterPro" id="IPR025202">
    <property type="entry name" value="PLD-like_dom"/>
</dbReference>
<evidence type="ECO:0000259" key="1">
    <source>
        <dbReference type="PROSITE" id="PS51192"/>
    </source>
</evidence>
<dbReference type="OrthoDB" id="9802848at2"/>
<reference evidence="3 4" key="1">
    <citation type="submission" date="2015-03" db="EMBL/GenBank/DDBJ databases">
        <title>Complete genome sequence of Lactobacillus acetotolerans NBRC 13120.</title>
        <authorList>
            <person name="Toh H."/>
            <person name="Morita H."/>
            <person name="Fujita N."/>
        </authorList>
    </citation>
    <scope>NUCLEOTIDE SEQUENCE [LARGE SCALE GENOMIC DNA]</scope>
    <source>
        <strain evidence="3 4">NBRC 13120</strain>
    </source>
</reference>
<proteinExistence type="predicted"/>
<dbReference type="PANTHER" id="PTHR47396:SF1">
    <property type="entry name" value="ATP-DEPENDENT HELICASE IRC3-RELATED"/>
    <property type="match status" value="1"/>
</dbReference>
<dbReference type="Gene3D" id="3.40.50.300">
    <property type="entry name" value="P-loop containing nucleotide triphosphate hydrolases"/>
    <property type="match status" value="2"/>
</dbReference>
<protein>
    <submittedName>
        <fullName evidence="3">Phage helicase</fullName>
    </submittedName>
</protein>
<dbReference type="Pfam" id="PF26350">
    <property type="entry name" value="DUF8090"/>
    <property type="match status" value="1"/>
</dbReference>
<feature type="domain" description="Helicase C-terminal" evidence="2">
    <location>
        <begin position="425"/>
        <end position="573"/>
    </location>
</feature>
<evidence type="ECO:0000313" key="3">
    <source>
        <dbReference type="EMBL" id="BAQ56462.1"/>
    </source>
</evidence>
<dbReference type="InterPro" id="IPR058403">
    <property type="entry name" value="DUF8090"/>
</dbReference>
<dbReference type="SUPFAM" id="SSF56024">
    <property type="entry name" value="Phospholipase D/nuclease"/>
    <property type="match status" value="1"/>
</dbReference>
<dbReference type="STRING" id="1600.LBAT_0073"/>
<dbReference type="PANTHER" id="PTHR47396">
    <property type="entry name" value="TYPE I RESTRICTION ENZYME ECOKI R PROTEIN"/>
    <property type="match status" value="1"/>
</dbReference>
<dbReference type="Pfam" id="PF11907">
    <property type="entry name" value="DUF3427"/>
    <property type="match status" value="1"/>
</dbReference>
<dbReference type="GO" id="GO:0004386">
    <property type="term" value="F:helicase activity"/>
    <property type="evidence" value="ECO:0007669"/>
    <property type="project" value="UniProtKB-KW"/>
</dbReference>
<dbReference type="InterPro" id="IPR027417">
    <property type="entry name" value="P-loop_NTPase"/>
</dbReference>
<dbReference type="Pfam" id="PF13091">
    <property type="entry name" value="PLDc_2"/>
    <property type="match status" value="1"/>
</dbReference>
<dbReference type="GO" id="GO:0005829">
    <property type="term" value="C:cytosol"/>
    <property type="evidence" value="ECO:0007669"/>
    <property type="project" value="TreeGrafter"/>
</dbReference>
<dbReference type="InterPro" id="IPR014001">
    <property type="entry name" value="Helicase_ATP-bd"/>
</dbReference>
<dbReference type="InterPro" id="IPR050742">
    <property type="entry name" value="Helicase_Restrict-Modif_Enz"/>
</dbReference>
<name>A0A0D6A0W3_9LACO</name>
<dbReference type="PROSITE" id="PS51192">
    <property type="entry name" value="HELICASE_ATP_BIND_1"/>
    <property type="match status" value="1"/>
</dbReference>
<dbReference type="GO" id="GO:0016787">
    <property type="term" value="F:hydrolase activity"/>
    <property type="evidence" value="ECO:0007669"/>
    <property type="project" value="InterPro"/>
</dbReference>